<keyword evidence="1" id="KW-0812">Transmembrane</keyword>
<organism evidence="2">
    <name type="scientific">Cedratvirus lausannensis</name>
    <dbReference type="NCBI Taxonomy" id="2023205"/>
    <lineage>
        <taxon>Viruses</taxon>
        <taxon>Pithoviruses</taxon>
        <taxon>Orthocedratvirinae</taxon>
        <taxon>Alphacedratvirus</taxon>
        <taxon>Alphacedratvirus francolausannense</taxon>
    </lineage>
</organism>
<evidence type="ECO:0000313" key="2">
    <source>
        <dbReference type="EMBL" id="SOB74372.1"/>
    </source>
</evidence>
<dbReference type="EMBL" id="LT907979">
    <property type="protein sequence ID" value="SOB74372.1"/>
    <property type="molecule type" value="Genomic_DNA"/>
</dbReference>
<evidence type="ECO:0000313" key="3">
    <source>
        <dbReference type="Proteomes" id="UP000274850"/>
    </source>
</evidence>
<keyword evidence="1" id="KW-1133">Transmembrane helix</keyword>
<reference evidence="2" key="1">
    <citation type="submission" date="2017-08" db="EMBL/GenBank/DDBJ databases">
        <authorList>
            <person name="de Groot N.N."/>
        </authorList>
    </citation>
    <scope>NUCLEOTIDE SEQUENCE</scope>
</reference>
<sequence>MSCTSSYVTGGAATAPAVVNTGTSIGNIAWGIALGFILLFLILAVIGLIIGAFAAPSAANWMRNNNVATNLI</sequence>
<evidence type="ECO:0000256" key="1">
    <source>
        <dbReference type="SAM" id="Phobius"/>
    </source>
</evidence>
<gene>
    <name evidence="2" type="ORF">BQ9231_00489</name>
</gene>
<name>A0A285PYT8_9VIRU</name>
<dbReference type="Proteomes" id="UP000274850">
    <property type="component" value="Segment"/>
</dbReference>
<feature type="transmembrane region" description="Helical" evidence="1">
    <location>
        <begin position="28"/>
        <end position="55"/>
    </location>
</feature>
<protein>
    <submittedName>
        <fullName evidence="2">Uncharacterized protein</fullName>
    </submittedName>
</protein>
<keyword evidence="1" id="KW-0472">Membrane</keyword>
<keyword evidence="3" id="KW-1185">Reference proteome</keyword>
<accession>A0A285PYT8</accession>
<proteinExistence type="predicted"/>